<dbReference type="PANTHER" id="PTHR11731">
    <property type="entry name" value="PROTEASE FAMILY S9B,C DIPEPTIDYL-PEPTIDASE IV-RELATED"/>
    <property type="match status" value="1"/>
</dbReference>
<feature type="domain" description="Peptidase S9 prolyl oligopeptidase catalytic" evidence="2">
    <location>
        <begin position="547"/>
        <end position="740"/>
    </location>
</feature>
<evidence type="ECO:0000256" key="1">
    <source>
        <dbReference type="SAM" id="SignalP"/>
    </source>
</evidence>
<feature type="chain" id="PRO_5015168712" evidence="1">
    <location>
        <begin position="21"/>
        <end position="752"/>
    </location>
</feature>
<accession>A0A2P6C6U2</accession>
<keyword evidence="1" id="KW-0732">Signal</keyword>
<evidence type="ECO:0000313" key="4">
    <source>
        <dbReference type="EMBL" id="PQJ68649.1"/>
    </source>
</evidence>
<evidence type="ECO:0000259" key="3">
    <source>
        <dbReference type="Pfam" id="PF00930"/>
    </source>
</evidence>
<organism evidence="4 5">
    <name type="scientific">Polaribacter butkevichii</name>
    <dbReference type="NCBI Taxonomy" id="218490"/>
    <lineage>
        <taxon>Bacteria</taxon>
        <taxon>Pseudomonadati</taxon>
        <taxon>Bacteroidota</taxon>
        <taxon>Flavobacteriia</taxon>
        <taxon>Flavobacteriales</taxon>
        <taxon>Flavobacteriaceae</taxon>
    </lineage>
</organism>
<dbReference type="SUPFAM" id="SSF53474">
    <property type="entry name" value="alpha/beta-Hydrolases"/>
    <property type="match status" value="1"/>
</dbReference>
<reference evidence="4 5" key="1">
    <citation type="submission" date="2016-12" db="EMBL/GenBank/DDBJ databases">
        <title>Trade-off between light-utilization and light-protection in marine flavobacteria.</title>
        <authorList>
            <person name="Kumagai Y."/>
            <person name="Yoshizawa S."/>
            <person name="Kogure K."/>
            <person name="Iwasaki W."/>
        </authorList>
    </citation>
    <scope>NUCLEOTIDE SEQUENCE [LARGE SCALE GENOMIC DNA]</scope>
    <source>
        <strain evidence="4 5">KCTC 12100</strain>
    </source>
</reference>
<dbReference type="InterPro" id="IPR029058">
    <property type="entry name" value="AB_hydrolase_fold"/>
</dbReference>
<keyword evidence="5" id="KW-1185">Reference proteome</keyword>
<dbReference type="SUPFAM" id="SSF82171">
    <property type="entry name" value="DPP6 N-terminal domain-like"/>
    <property type="match status" value="1"/>
</dbReference>
<dbReference type="Gene3D" id="3.40.50.1820">
    <property type="entry name" value="alpha/beta hydrolase"/>
    <property type="match status" value="1"/>
</dbReference>
<feature type="signal peptide" evidence="1">
    <location>
        <begin position="1"/>
        <end position="20"/>
    </location>
</feature>
<dbReference type="Pfam" id="PF00930">
    <property type="entry name" value="DPPIV_N"/>
    <property type="match status" value="1"/>
</dbReference>
<evidence type="ECO:0000313" key="5">
    <source>
        <dbReference type="Proteomes" id="UP000247345"/>
    </source>
</evidence>
<dbReference type="EMBL" id="MSCK01000002">
    <property type="protein sequence ID" value="PQJ68649.1"/>
    <property type="molecule type" value="Genomic_DNA"/>
</dbReference>
<dbReference type="Proteomes" id="UP000247345">
    <property type="component" value="Unassembled WGS sequence"/>
</dbReference>
<dbReference type="OrthoDB" id="9812921at2"/>
<dbReference type="InterPro" id="IPR001375">
    <property type="entry name" value="Peptidase_S9_cat"/>
</dbReference>
<gene>
    <name evidence="4" type="ORF">BTO14_11365</name>
</gene>
<name>A0A2P6C6U2_9FLAO</name>
<comment type="caution">
    <text evidence="4">The sequence shown here is derived from an EMBL/GenBank/DDBJ whole genome shotgun (WGS) entry which is preliminary data.</text>
</comment>
<dbReference type="Pfam" id="PF00326">
    <property type="entry name" value="Peptidase_S9"/>
    <property type="match status" value="1"/>
</dbReference>
<dbReference type="PANTHER" id="PTHR11731:SF193">
    <property type="entry name" value="DIPEPTIDYL PEPTIDASE 9"/>
    <property type="match status" value="1"/>
</dbReference>
<protein>
    <submittedName>
        <fullName evidence="4">S9 family peptidase</fullName>
    </submittedName>
</protein>
<dbReference type="RefSeq" id="WP_105049588.1">
    <property type="nucleotide sequence ID" value="NZ_CP150661.1"/>
</dbReference>
<sequence>MKHFLRALVLFLISSVTITAQEITKEDYKRAVNFGYSKLINKQVFNLQTNVNWFKDGSGFWFIDYSKNNKTYNTVSFKNKKVVELFNHQKFAKSLSEALNKEVKATNLSLSNIEKLDGILTFSVDNKTFNLNLKDYQLKEKPTKTAQEKPNNFESRSPDKKWIAFVKEYNLFIKSTETNQEFQLSKNGKKGYEYASWYGWSDMMEGENGERPKHFSVKWSKDSKWIATNIVDTRNAKKMYLLNWAIDSLYKPKLLSYYRGSPGDTTMVKSIPVFFNIDTKNEVKTNLPTQTHINTVSVNWTNKSGEFIANYKERGFFNEYVKLIDLNTNSEEVLIHEKDSIGIDAFEFRLTENKENIIYLSEKSGWKQLYLFDVKTKKSKLLTSDGYYINNIEFIDDKKEVVYFLASGKEEGNNPYHQQLYKVTFKGKETLLTPENTHHIVHFSKDKKYFVDNFSTIEKPTKTVLRETISGKIITELTNADVSEITEIGWTAPKPFSLIAKDNKTTIYGAFWRPSNFDASKKYPIIDATYTGPHTQRFPKSFNLIYTEQSLAELGFIVVRIDGLGTAGRSKEFKAHSYLNMQNNLEDHVLAIKYLAEKYAFIDVNKVGIYGHSAGGYDTGRAMVGFPDFYKVGVASSGDHDFRMEKAWWPEMYMGWPVDERYHKASNITNAKNLKGKLLLVHGGIDENVNPSATFKFAEALIKADKEFDLLIIPSQKHGYSGDSYKYFTKKRWNYFVEHLLETKPIWNFNLE</sequence>
<proteinExistence type="predicted"/>
<dbReference type="GO" id="GO:0008236">
    <property type="term" value="F:serine-type peptidase activity"/>
    <property type="evidence" value="ECO:0007669"/>
    <property type="project" value="InterPro"/>
</dbReference>
<dbReference type="Gene3D" id="2.140.10.30">
    <property type="entry name" value="Dipeptidylpeptidase IV, N-terminal domain"/>
    <property type="match status" value="1"/>
</dbReference>
<evidence type="ECO:0000259" key="2">
    <source>
        <dbReference type="Pfam" id="PF00326"/>
    </source>
</evidence>
<dbReference type="GO" id="GO:0006508">
    <property type="term" value="P:proteolysis"/>
    <property type="evidence" value="ECO:0007669"/>
    <property type="project" value="InterPro"/>
</dbReference>
<dbReference type="GO" id="GO:0008239">
    <property type="term" value="F:dipeptidyl-peptidase activity"/>
    <property type="evidence" value="ECO:0007669"/>
    <property type="project" value="TreeGrafter"/>
</dbReference>
<feature type="domain" description="Dipeptidylpeptidase IV N-terminal" evidence="3">
    <location>
        <begin position="141"/>
        <end position="460"/>
    </location>
</feature>
<dbReference type="AlphaFoldDB" id="A0A2P6C6U2"/>
<dbReference type="InterPro" id="IPR002469">
    <property type="entry name" value="Peptidase_S9B_N"/>
</dbReference>
<dbReference type="InterPro" id="IPR050278">
    <property type="entry name" value="Serine_Prot_S9B/DPPIV"/>
</dbReference>